<dbReference type="InterPro" id="IPR000608">
    <property type="entry name" value="UBC"/>
</dbReference>
<dbReference type="EMBL" id="HG671592">
    <property type="protein sequence ID" value="CDI81320.1"/>
    <property type="molecule type" value="Genomic_DNA"/>
</dbReference>
<dbReference type="SUPFAM" id="SSF54495">
    <property type="entry name" value="UBC-like"/>
    <property type="match status" value="1"/>
</dbReference>
<dbReference type="InterPro" id="IPR050113">
    <property type="entry name" value="Ub_conjugating_enzyme"/>
</dbReference>
<dbReference type="OMA" id="SVNWLCP"/>
<feature type="domain" description="UBC core" evidence="3">
    <location>
        <begin position="20"/>
        <end position="177"/>
    </location>
</feature>
<sequence length="335" mass="36323">MEAAHDSSRAGAAQHASTAQSLARILREHRDIQRNASPHWTAAPLSLEEPREWHFTLRGPPDSPFEGGMYHGRIVLPKNYPFAPPSLMLLTRNGRFDVNKKICLSASSHHPELWQPAWGIRTLLDALCAFFPTPAQGALHALEASEKDRRQMALESASWVCPVCKRPNRQLVEEGCAAPSNTLPELPEQLKAQALLARNQSEQQPGKADAVQGPLLTPQVGSPSDVGNSSAVPPSSSIRGTSSGNRVANSSSSSDGHSVERNPGGLSTGRRPARPQAPPFWAFRLGSPSNRTEFLIAWADLMLLLLLLASLLLLGDLLLQPPKFSLLLPSPSLNR</sequence>
<dbReference type="PANTHER" id="PTHR24067">
    <property type="entry name" value="UBIQUITIN-CONJUGATING ENZYME E2"/>
    <property type="match status" value="1"/>
</dbReference>
<evidence type="ECO:0000256" key="2">
    <source>
        <dbReference type="SAM" id="Phobius"/>
    </source>
</evidence>
<reference evidence="4" key="2">
    <citation type="submission" date="2013-10" db="EMBL/GenBank/DDBJ databases">
        <authorList>
            <person name="Aslett M."/>
        </authorList>
    </citation>
    <scope>NUCLEOTIDE SEQUENCE</scope>
    <source>
        <strain evidence="4">Houghton</strain>
    </source>
</reference>
<keyword evidence="2" id="KW-0812">Transmembrane</keyword>
<dbReference type="PROSITE" id="PS50127">
    <property type="entry name" value="UBC_2"/>
    <property type="match status" value="1"/>
</dbReference>
<feature type="region of interest" description="Disordered" evidence="1">
    <location>
        <begin position="1"/>
        <end position="20"/>
    </location>
</feature>
<dbReference type="SMART" id="SM00212">
    <property type="entry name" value="UBCc"/>
    <property type="match status" value="1"/>
</dbReference>
<dbReference type="VEuPathDB" id="ToxoDB:EAH_00004210"/>
<dbReference type="InterPro" id="IPR016135">
    <property type="entry name" value="UBQ-conjugating_enzyme/RWD"/>
</dbReference>
<evidence type="ECO:0000313" key="4">
    <source>
        <dbReference type="EMBL" id="CDI81320.1"/>
    </source>
</evidence>
<dbReference type="Proteomes" id="UP000018050">
    <property type="component" value="Unassembled WGS sequence"/>
</dbReference>
<dbReference type="AlphaFoldDB" id="U6GMB2"/>
<evidence type="ECO:0000313" key="5">
    <source>
        <dbReference type="Proteomes" id="UP000018050"/>
    </source>
</evidence>
<reference evidence="4" key="1">
    <citation type="submission" date="2013-10" db="EMBL/GenBank/DDBJ databases">
        <title>Genomic analysis of the causative agents of coccidiosis in chickens.</title>
        <authorList>
            <person name="Reid A.J."/>
            <person name="Blake D."/>
            <person name="Billington K."/>
            <person name="Browne H."/>
            <person name="Dunn M."/>
            <person name="Hung S."/>
            <person name="Kawahara F."/>
            <person name="Miranda-Saavedra D."/>
            <person name="Mourier T."/>
            <person name="Nagra H."/>
            <person name="Otto T.D."/>
            <person name="Rawlings N."/>
            <person name="Sanchez A."/>
            <person name="Sanders M."/>
            <person name="Subramaniam C."/>
            <person name="Tay Y."/>
            <person name="Dear P."/>
            <person name="Doerig C."/>
            <person name="Gruber A."/>
            <person name="Parkinson J."/>
            <person name="Shirley M."/>
            <person name="Wan K.L."/>
            <person name="Berriman M."/>
            <person name="Tomley F."/>
            <person name="Pain A."/>
        </authorList>
    </citation>
    <scope>NUCLEOTIDE SEQUENCE</scope>
    <source>
        <strain evidence="4">Houghton</strain>
    </source>
</reference>
<keyword evidence="5" id="KW-1185">Reference proteome</keyword>
<feature type="region of interest" description="Disordered" evidence="1">
    <location>
        <begin position="198"/>
        <end position="273"/>
    </location>
</feature>
<protein>
    <submittedName>
        <fullName evidence="4">Ubiquitin-conjugating enzyme e2, putative</fullName>
    </submittedName>
</protein>
<keyword evidence="2" id="KW-1133">Transmembrane helix</keyword>
<dbReference type="Gene3D" id="3.10.110.10">
    <property type="entry name" value="Ubiquitin Conjugating Enzyme"/>
    <property type="match status" value="1"/>
</dbReference>
<dbReference type="CDD" id="cd23799">
    <property type="entry name" value="UBCc_UBE2J"/>
    <property type="match status" value="1"/>
</dbReference>
<dbReference type="OrthoDB" id="1158011at2759"/>
<keyword evidence="2" id="KW-0472">Membrane</keyword>
<organism evidence="4 5">
    <name type="scientific">Eimeria acervulina</name>
    <name type="common">Coccidian parasite</name>
    <dbReference type="NCBI Taxonomy" id="5801"/>
    <lineage>
        <taxon>Eukaryota</taxon>
        <taxon>Sar</taxon>
        <taxon>Alveolata</taxon>
        <taxon>Apicomplexa</taxon>
        <taxon>Conoidasida</taxon>
        <taxon>Coccidia</taxon>
        <taxon>Eucoccidiorida</taxon>
        <taxon>Eimeriorina</taxon>
        <taxon>Eimeriidae</taxon>
        <taxon>Eimeria</taxon>
    </lineage>
</organism>
<feature type="compositionally biased region" description="Polar residues" evidence="1">
    <location>
        <begin position="219"/>
        <end position="249"/>
    </location>
</feature>
<evidence type="ECO:0000259" key="3">
    <source>
        <dbReference type="PROSITE" id="PS50127"/>
    </source>
</evidence>
<dbReference type="Pfam" id="PF00179">
    <property type="entry name" value="UQ_con"/>
    <property type="match status" value="1"/>
</dbReference>
<feature type="transmembrane region" description="Helical" evidence="2">
    <location>
        <begin position="295"/>
        <end position="319"/>
    </location>
</feature>
<gene>
    <name evidence="4" type="ORF">EAH_00004210</name>
</gene>
<name>U6GMB2_EIMAC</name>
<evidence type="ECO:0000256" key="1">
    <source>
        <dbReference type="SAM" id="MobiDB-lite"/>
    </source>
</evidence>
<proteinExistence type="predicted"/>
<dbReference type="RefSeq" id="XP_013248930.1">
    <property type="nucleotide sequence ID" value="XM_013393476.1"/>
</dbReference>
<accession>U6GMB2</accession>
<dbReference type="GeneID" id="25268491"/>